<evidence type="ECO:0000256" key="13">
    <source>
        <dbReference type="ARBA" id="ARBA00044893"/>
    </source>
</evidence>
<evidence type="ECO:0000256" key="18">
    <source>
        <dbReference type="ARBA" id="ARBA00044912"/>
    </source>
</evidence>
<comment type="catalytic activity">
    <reaction evidence="11">
        <text>L-alpha-aminoacyl-L-histidine(out) = L-alpha-aminoacyl-L-histidine(in)</text>
        <dbReference type="Rhea" id="RHEA:79375"/>
        <dbReference type="ChEBI" id="CHEBI:229967"/>
    </reaction>
</comment>
<evidence type="ECO:0000256" key="5">
    <source>
        <dbReference type="ARBA" id="ARBA00022989"/>
    </source>
</evidence>
<protein>
    <recommendedName>
        <fullName evidence="21">Lysosomal dipeptide transporter MFSD1</fullName>
    </recommendedName>
    <alternativeName>
        <fullName evidence="22">Major facilitator superfamily domain-containing protein 1</fullName>
    </alternativeName>
</protein>
<dbReference type="InterPro" id="IPR036259">
    <property type="entry name" value="MFS_trans_sf"/>
</dbReference>
<comment type="catalytic activity">
    <reaction evidence="15">
        <text>L-arginyl-L-alpha-amino acid(out) = L-arginyl-L-alpha-amino acid(in)</text>
        <dbReference type="Rhea" id="RHEA:79371"/>
        <dbReference type="ChEBI" id="CHEBI:84315"/>
    </reaction>
</comment>
<evidence type="ECO:0000256" key="2">
    <source>
        <dbReference type="ARBA" id="ARBA00008335"/>
    </source>
</evidence>
<evidence type="ECO:0000256" key="21">
    <source>
        <dbReference type="ARBA" id="ARBA00044985"/>
    </source>
</evidence>
<evidence type="ECO:0000256" key="7">
    <source>
        <dbReference type="ARBA" id="ARBA00023228"/>
    </source>
</evidence>
<feature type="compositionally biased region" description="Basic and acidic residues" evidence="25">
    <location>
        <begin position="1"/>
        <end position="22"/>
    </location>
</feature>
<dbReference type="PANTHER" id="PTHR23512:SF3">
    <property type="entry name" value="MAJOR FACILITATOR SUPERFAMILY DOMAIN-CONTAINING PROTEIN 1"/>
    <property type="match status" value="1"/>
</dbReference>
<dbReference type="GO" id="GO:0022857">
    <property type="term" value="F:transmembrane transporter activity"/>
    <property type="evidence" value="ECO:0007669"/>
    <property type="project" value="InterPro"/>
</dbReference>
<accession>A0A7S4EGY2</accession>
<sequence length="589" mass="63663">MRGIADDETTKLVQGNEKDERGQTQSNNAGNSSDRYKNLALIAFTTPGVKFFKSAQSSFQEYLMTDRELQMSATTYGFLLSLISMPIVPLLGGALLDYKKGGGGHGHGHRHHDSSNRTTKSNCVIEIGDSDSDDDDDGNQHDIVTSLRGITTAPSGTALQTNQKASQSNAYCAFLGVTLFGIVVYGFGLDEMHSIPLGLLGAFIFGVGEGCVMVAARAFVGHEFWGGDGAFAQGVLIAVNNLSMMASKNIVPWLIETEHELSTTTGSSGTENSGEDVDIDVGADNSIRVGIIACCVVQYMALCAGLLYAARNGGLCSSSQRNPSQREQHGHHHHHHSGLRRVQEQHDEKDECEEYRFRHNVSTLAHTSKPKVDCGPKSRFSSMAVLVNLPMTFWIVAIGRAIFLVTFKVFSRYSNSFLIEEYGVDAVKAGRISSVNEFFALFSPLVGYLAYRSPGGIVAFALGGAFLGTVSIGSLAFLPAVTVMQYLPGGPLTPMVGISIAHGIIIPISIAMIPHTVPVTQLGMAFAVFEVLGQTLNLTDIVFGWLRDDTGDYEKPMQLLFTYALTGTLMLWISRKRIGSIGLRHSSDR</sequence>
<evidence type="ECO:0000256" key="17">
    <source>
        <dbReference type="ARBA" id="ARBA00044903"/>
    </source>
</evidence>
<comment type="subunit">
    <text evidence="24">Homodimer. Interacts with lysosomal protein GLMP (via lumenal domain); the interaction starts while both proteins are still in the endoplasmic reticulum and is required for stabilization of MFSD1 in lysosomes but has no direct effect on its targeting to lysosomes or transporter activity.</text>
</comment>
<dbReference type="GO" id="GO:0005765">
    <property type="term" value="C:lysosomal membrane"/>
    <property type="evidence" value="ECO:0007669"/>
    <property type="project" value="UniProtKB-SubCell"/>
</dbReference>
<dbReference type="InterPro" id="IPR052187">
    <property type="entry name" value="MFSD1"/>
</dbReference>
<evidence type="ECO:0000256" key="22">
    <source>
        <dbReference type="ARBA" id="ARBA00045018"/>
    </source>
</evidence>
<comment type="catalytic activity">
    <reaction evidence="12">
        <text>L-lysyl-L-alpha-amino acid(out) = L-lysyl-L-alpha-amino acid(in)</text>
        <dbReference type="Rhea" id="RHEA:79387"/>
        <dbReference type="ChEBI" id="CHEBI:229965"/>
    </reaction>
</comment>
<keyword evidence="5 26" id="KW-1133">Transmembrane helix</keyword>
<evidence type="ECO:0000256" key="12">
    <source>
        <dbReference type="ARBA" id="ARBA00044891"/>
    </source>
</evidence>
<evidence type="ECO:0000256" key="26">
    <source>
        <dbReference type="SAM" id="Phobius"/>
    </source>
</evidence>
<keyword evidence="3" id="KW-0813">Transport</keyword>
<dbReference type="PANTHER" id="PTHR23512">
    <property type="entry name" value="MAJOR FACILITATOR SUPERFAMILY DOMAIN-CONTAINING PROTEIN 1"/>
    <property type="match status" value="1"/>
</dbReference>
<gene>
    <name evidence="27" type="ORF">PAUS00366_LOCUS5185</name>
</gene>
<comment type="catalytic activity">
    <reaction evidence="20">
        <text>L-lysyl-glycine(out) = L-lysyl-glycine(in)</text>
        <dbReference type="Rhea" id="RHEA:79407"/>
        <dbReference type="ChEBI" id="CHEBI:191202"/>
    </reaction>
</comment>
<comment type="function">
    <text evidence="23">Lysosomal dipeptide uniporter that selectively exports lysine, arginine or histidine-containing dipeptides with a net positive charge from the lysosome lumen into the cytosol. Could play a role in a specific type of protein O-glycosylation indirectly regulating macrophages migration and tissue invasion. Also essential for liver homeostasis.</text>
</comment>
<evidence type="ECO:0000256" key="3">
    <source>
        <dbReference type="ARBA" id="ARBA00022448"/>
    </source>
</evidence>
<comment type="catalytic activity">
    <reaction evidence="8">
        <text>L-lysyl-L-alanine(out) = L-lysyl-L-alanine(in)</text>
        <dbReference type="Rhea" id="RHEA:79399"/>
        <dbReference type="ChEBI" id="CHEBI:229954"/>
    </reaction>
</comment>
<comment type="catalytic activity">
    <reaction evidence="10">
        <text>L-alpha-aminoacyl-L-arginine(out) = L-alpha-aminoacyl-L-arginine(in)</text>
        <dbReference type="Rhea" id="RHEA:79367"/>
        <dbReference type="ChEBI" id="CHEBI:229968"/>
    </reaction>
</comment>
<feature type="compositionally biased region" description="Polar residues" evidence="25">
    <location>
        <begin position="23"/>
        <end position="32"/>
    </location>
</feature>
<feature type="transmembrane region" description="Helical" evidence="26">
    <location>
        <begin position="458"/>
        <end position="480"/>
    </location>
</feature>
<comment type="catalytic activity">
    <reaction evidence="13">
        <text>L-alpha-aminoacyl-L-lysine(out) = L-alpha-aminoacyl-L-lysine(in)</text>
        <dbReference type="Rhea" id="RHEA:79383"/>
        <dbReference type="ChEBI" id="CHEBI:229966"/>
    </reaction>
</comment>
<feature type="transmembrane region" description="Helical" evidence="26">
    <location>
        <begin position="385"/>
        <end position="410"/>
    </location>
</feature>
<keyword evidence="4 26" id="KW-0812">Transmembrane</keyword>
<comment type="catalytic activity">
    <reaction evidence="9">
        <text>L-histidyl-glycine(out) = L-histidyl-glycine(in)</text>
        <dbReference type="Rhea" id="RHEA:79395"/>
        <dbReference type="ChEBI" id="CHEBI:229957"/>
    </reaction>
</comment>
<feature type="compositionally biased region" description="Basic residues" evidence="25">
    <location>
        <begin position="329"/>
        <end position="339"/>
    </location>
</feature>
<evidence type="ECO:0000256" key="14">
    <source>
        <dbReference type="ARBA" id="ARBA00044898"/>
    </source>
</evidence>
<feature type="transmembrane region" description="Helical" evidence="26">
    <location>
        <begin position="525"/>
        <end position="545"/>
    </location>
</feature>
<dbReference type="SUPFAM" id="SSF103473">
    <property type="entry name" value="MFS general substrate transporter"/>
    <property type="match status" value="1"/>
</dbReference>
<feature type="transmembrane region" description="Helical" evidence="26">
    <location>
        <begin position="170"/>
        <end position="189"/>
    </location>
</feature>
<evidence type="ECO:0000256" key="23">
    <source>
        <dbReference type="ARBA" id="ARBA00045709"/>
    </source>
</evidence>
<feature type="transmembrane region" description="Helical" evidence="26">
    <location>
        <begin position="430"/>
        <end position="451"/>
    </location>
</feature>
<dbReference type="Pfam" id="PF07690">
    <property type="entry name" value="MFS_1"/>
    <property type="match status" value="1"/>
</dbReference>
<feature type="transmembrane region" description="Helical" evidence="26">
    <location>
        <begin position="557"/>
        <end position="574"/>
    </location>
</feature>
<comment type="catalytic activity">
    <reaction evidence="16">
        <text>L-lysyl-L-lysine(out) = L-lysyl-L-lysine(in)</text>
        <dbReference type="Rhea" id="RHEA:79403"/>
        <dbReference type="ChEBI" id="CHEBI:229956"/>
    </reaction>
</comment>
<comment type="similarity">
    <text evidence="2">Belongs to the major facilitator superfamily.</text>
</comment>
<evidence type="ECO:0000256" key="4">
    <source>
        <dbReference type="ARBA" id="ARBA00022692"/>
    </source>
</evidence>
<reference evidence="27" key="1">
    <citation type="submission" date="2021-01" db="EMBL/GenBank/DDBJ databases">
        <authorList>
            <person name="Corre E."/>
            <person name="Pelletier E."/>
            <person name="Niang G."/>
            <person name="Scheremetjew M."/>
            <person name="Finn R."/>
            <person name="Kale V."/>
            <person name="Holt S."/>
            <person name="Cochrane G."/>
            <person name="Meng A."/>
            <person name="Brown T."/>
            <person name="Cohen L."/>
        </authorList>
    </citation>
    <scope>NUCLEOTIDE SEQUENCE</scope>
    <source>
        <strain evidence="27">10249 10 AB</strain>
    </source>
</reference>
<evidence type="ECO:0000256" key="16">
    <source>
        <dbReference type="ARBA" id="ARBA00044900"/>
    </source>
</evidence>
<evidence type="ECO:0000256" key="20">
    <source>
        <dbReference type="ARBA" id="ARBA00044924"/>
    </source>
</evidence>
<evidence type="ECO:0000256" key="24">
    <source>
        <dbReference type="ARBA" id="ARBA00046376"/>
    </source>
</evidence>
<evidence type="ECO:0000256" key="1">
    <source>
        <dbReference type="ARBA" id="ARBA00004155"/>
    </source>
</evidence>
<evidence type="ECO:0000256" key="19">
    <source>
        <dbReference type="ARBA" id="ARBA00044919"/>
    </source>
</evidence>
<keyword evidence="6 26" id="KW-0472">Membrane</keyword>
<evidence type="ECO:0000256" key="25">
    <source>
        <dbReference type="SAM" id="MobiDB-lite"/>
    </source>
</evidence>
<feature type="transmembrane region" description="Helical" evidence="26">
    <location>
        <begin position="195"/>
        <end position="216"/>
    </location>
</feature>
<proteinExistence type="inferred from homology"/>
<comment type="subcellular location">
    <subcellularLocation>
        <location evidence="1">Lysosome membrane</location>
        <topology evidence="1">Multi-pass membrane protein</topology>
    </subcellularLocation>
</comment>
<evidence type="ECO:0000313" key="27">
    <source>
        <dbReference type="EMBL" id="CAE0712433.1"/>
    </source>
</evidence>
<evidence type="ECO:0000256" key="11">
    <source>
        <dbReference type="ARBA" id="ARBA00044884"/>
    </source>
</evidence>
<comment type="catalytic activity">
    <reaction evidence="19">
        <text>L-alanyl-L-lysine(out) = L-alanyl-L-lysine(in)</text>
        <dbReference type="Rhea" id="RHEA:79415"/>
        <dbReference type="ChEBI" id="CHEBI:192470"/>
    </reaction>
</comment>
<evidence type="ECO:0000256" key="10">
    <source>
        <dbReference type="ARBA" id="ARBA00044881"/>
    </source>
</evidence>
<feature type="region of interest" description="Disordered" evidence="25">
    <location>
        <begin position="1"/>
        <end position="32"/>
    </location>
</feature>
<evidence type="ECO:0000256" key="6">
    <source>
        <dbReference type="ARBA" id="ARBA00023136"/>
    </source>
</evidence>
<organism evidence="27">
    <name type="scientific">Pseudo-nitzschia australis</name>
    <dbReference type="NCBI Taxonomy" id="44445"/>
    <lineage>
        <taxon>Eukaryota</taxon>
        <taxon>Sar</taxon>
        <taxon>Stramenopiles</taxon>
        <taxon>Ochrophyta</taxon>
        <taxon>Bacillariophyta</taxon>
        <taxon>Bacillariophyceae</taxon>
        <taxon>Bacillariophycidae</taxon>
        <taxon>Bacillariales</taxon>
        <taxon>Bacillariaceae</taxon>
        <taxon>Pseudo-nitzschia</taxon>
    </lineage>
</organism>
<evidence type="ECO:0000256" key="15">
    <source>
        <dbReference type="ARBA" id="ARBA00044899"/>
    </source>
</evidence>
<dbReference type="AlphaFoldDB" id="A0A7S4EGY2"/>
<evidence type="ECO:0000256" key="9">
    <source>
        <dbReference type="ARBA" id="ARBA00044878"/>
    </source>
</evidence>
<comment type="catalytic activity">
    <reaction evidence="18">
        <text>L-histidyl-L-alpha-amino acid(out) = L-histidyl-L-alpha-amino acid(in)</text>
        <dbReference type="Rhea" id="RHEA:79379"/>
        <dbReference type="ChEBI" id="CHEBI:229964"/>
    </reaction>
</comment>
<name>A0A7S4EGY2_9STRA</name>
<evidence type="ECO:0000256" key="8">
    <source>
        <dbReference type="ARBA" id="ARBA00044876"/>
    </source>
</evidence>
<dbReference type="EMBL" id="HBIX01006572">
    <property type="protein sequence ID" value="CAE0712433.1"/>
    <property type="molecule type" value="Transcribed_RNA"/>
</dbReference>
<feature type="transmembrane region" description="Helical" evidence="26">
    <location>
        <begin position="492"/>
        <end position="513"/>
    </location>
</feature>
<feature type="transmembrane region" description="Helical" evidence="26">
    <location>
        <begin position="76"/>
        <end position="96"/>
    </location>
</feature>
<comment type="catalytic activity">
    <reaction evidence="17">
        <text>L-arginyl-glycine(out) = L-arginyl-glycine(in)</text>
        <dbReference type="Rhea" id="RHEA:79391"/>
        <dbReference type="ChEBI" id="CHEBI:229955"/>
    </reaction>
</comment>
<comment type="catalytic activity">
    <reaction evidence="14">
        <text>L-aspartyl-L-lysine(out) = L-aspartyl-L-lysine(in)</text>
        <dbReference type="Rhea" id="RHEA:79411"/>
        <dbReference type="ChEBI" id="CHEBI:229953"/>
    </reaction>
</comment>
<keyword evidence="7" id="KW-0458">Lysosome</keyword>
<feature type="region of interest" description="Disordered" evidence="25">
    <location>
        <begin position="318"/>
        <end position="345"/>
    </location>
</feature>
<dbReference type="InterPro" id="IPR011701">
    <property type="entry name" value="MFS"/>
</dbReference>